<sequence length="532" mass="60281">MLHVKALQVNFGLQSVLQNISFGLTSGEVLAITGANGAGKSTLLKCITGIMAPTSGEIQRQKGLNFAYLPQNTPDSNQSVIKFLLSDFPDIYQNYQKIYCGDSETIEYANAITQYMEVGGYEMEAKLQRLIESFAFSKNDLFKSLHCFSEGQKRIFALLRIFLTEVQLLILDEPTNHLDISMRLYLEEVISAEKHKGRAFIVVSHDRVFVDKIADRTLYIQRGESILVQGGYGQIQAHLEQEFQSRRQLSMEIQDKINKLEREARRKKVWAGRKEKDKIGAADKGFVGARAAALAKRAKEVERKQQQMMDKLKAEKPFVEKKLNLSFANYTVVNREIFSTKNLSKSFDNRKIFENVTLEVSTHDRVAIIGSNGSGKTTLMKCLLGCLQPDSGSISRNDYVKWLYLPQNIQDYFQAEILIENLMIYGVEETIVRQFLGAASLRRDRVLQPVSTLSYGELMRAAIVSTILAKAEFLFLDEPTNHLDIESLEVLDQLLENFPGGMLFISHDRQFIAKNARTIFSFESSMLVPVAF</sequence>
<dbReference type="Proteomes" id="UP000271624">
    <property type="component" value="Unassembled WGS sequence"/>
</dbReference>
<keyword evidence="1" id="KW-0547">Nucleotide-binding</keyword>
<reference evidence="4" key="2">
    <citation type="journal article" date="2019" name="Genome Biol. Evol.">
        <title>Day and night: Metabolic profiles and evolutionary relationships of six axenic non-marine cyanobacteria.</title>
        <authorList>
            <person name="Will S.E."/>
            <person name="Henke P."/>
            <person name="Boedeker C."/>
            <person name="Huang S."/>
            <person name="Brinkmann H."/>
            <person name="Rohde M."/>
            <person name="Jarek M."/>
            <person name="Friedl T."/>
            <person name="Seufert S."/>
            <person name="Schumacher M."/>
            <person name="Overmann J."/>
            <person name="Neumann-Schaal M."/>
            <person name="Petersen J."/>
        </authorList>
    </citation>
    <scope>NUCLEOTIDE SEQUENCE [LARGE SCALE GENOMIC DNA]</scope>
    <source>
        <strain evidence="4">PCC 7102</strain>
    </source>
</reference>
<dbReference type="GO" id="GO:0016887">
    <property type="term" value="F:ATP hydrolysis activity"/>
    <property type="evidence" value="ECO:0007669"/>
    <property type="project" value="InterPro"/>
</dbReference>
<dbReference type="RefSeq" id="WP_127083377.1">
    <property type="nucleotide sequence ID" value="NZ_RSCL01000013.1"/>
</dbReference>
<evidence type="ECO:0000256" key="2">
    <source>
        <dbReference type="ARBA" id="ARBA00022840"/>
    </source>
</evidence>
<dbReference type="Pfam" id="PF00005">
    <property type="entry name" value="ABC_tran"/>
    <property type="match status" value="2"/>
</dbReference>
<evidence type="ECO:0000313" key="5">
    <source>
        <dbReference type="Proteomes" id="UP000271624"/>
    </source>
</evidence>
<protein>
    <submittedName>
        <fullName evidence="4">Putative ABC transporter ATP-binding protein YdiF</fullName>
    </submittedName>
</protein>
<evidence type="ECO:0000256" key="1">
    <source>
        <dbReference type="ARBA" id="ARBA00022741"/>
    </source>
</evidence>
<evidence type="ECO:0000313" key="4">
    <source>
        <dbReference type="EMBL" id="RUT03401.1"/>
    </source>
</evidence>
<dbReference type="Gene3D" id="3.40.50.300">
    <property type="entry name" value="P-loop containing nucleotide triphosphate hydrolases"/>
    <property type="match status" value="2"/>
</dbReference>
<dbReference type="CDD" id="cd03221">
    <property type="entry name" value="ABCF_EF-3"/>
    <property type="match status" value="2"/>
</dbReference>
<reference evidence="4" key="1">
    <citation type="submission" date="2018-12" db="EMBL/GenBank/DDBJ databases">
        <authorList>
            <person name="Will S."/>
            <person name="Neumann-Schaal M."/>
            <person name="Henke P."/>
        </authorList>
    </citation>
    <scope>NUCLEOTIDE SEQUENCE</scope>
    <source>
        <strain evidence="4">PCC 7102</strain>
    </source>
</reference>
<feature type="domain" description="ABC transporter" evidence="3">
    <location>
        <begin position="338"/>
        <end position="532"/>
    </location>
</feature>
<keyword evidence="2 4" id="KW-0067">ATP-binding</keyword>
<dbReference type="SUPFAM" id="SSF52540">
    <property type="entry name" value="P-loop containing nucleoside triphosphate hydrolases"/>
    <property type="match status" value="2"/>
</dbReference>
<dbReference type="PROSITE" id="PS50893">
    <property type="entry name" value="ABC_TRANSPORTER_2"/>
    <property type="match status" value="2"/>
</dbReference>
<dbReference type="GO" id="GO:0005524">
    <property type="term" value="F:ATP binding"/>
    <property type="evidence" value="ECO:0007669"/>
    <property type="project" value="UniProtKB-KW"/>
</dbReference>
<dbReference type="InterPro" id="IPR003439">
    <property type="entry name" value="ABC_transporter-like_ATP-bd"/>
</dbReference>
<dbReference type="PANTHER" id="PTHR42855">
    <property type="entry name" value="ABC TRANSPORTER ATP-BINDING SUBUNIT"/>
    <property type="match status" value="1"/>
</dbReference>
<dbReference type="PROSITE" id="PS00211">
    <property type="entry name" value="ABC_TRANSPORTER_1"/>
    <property type="match status" value="1"/>
</dbReference>
<organism evidence="4 5">
    <name type="scientific">Dulcicalothrix desertica PCC 7102</name>
    <dbReference type="NCBI Taxonomy" id="232991"/>
    <lineage>
        <taxon>Bacteria</taxon>
        <taxon>Bacillati</taxon>
        <taxon>Cyanobacteriota</taxon>
        <taxon>Cyanophyceae</taxon>
        <taxon>Nostocales</taxon>
        <taxon>Calotrichaceae</taxon>
        <taxon>Dulcicalothrix</taxon>
    </lineage>
</organism>
<accession>A0A3S1AKX8</accession>
<dbReference type="AlphaFoldDB" id="A0A3S1AKX8"/>
<keyword evidence="5" id="KW-1185">Reference proteome</keyword>
<evidence type="ECO:0000259" key="3">
    <source>
        <dbReference type="PROSITE" id="PS50893"/>
    </source>
</evidence>
<dbReference type="InterPro" id="IPR017871">
    <property type="entry name" value="ABC_transporter-like_CS"/>
</dbReference>
<dbReference type="SMART" id="SM00382">
    <property type="entry name" value="AAA"/>
    <property type="match status" value="2"/>
</dbReference>
<dbReference type="InterPro" id="IPR003593">
    <property type="entry name" value="AAA+_ATPase"/>
</dbReference>
<proteinExistence type="predicted"/>
<comment type="caution">
    <text evidence="4">The sequence shown here is derived from an EMBL/GenBank/DDBJ whole genome shotgun (WGS) entry which is preliminary data.</text>
</comment>
<gene>
    <name evidence="4" type="primary">ydiF</name>
    <name evidence="4" type="ORF">DSM106972_050400</name>
</gene>
<dbReference type="OrthoDB" id="9760950at2"/>
<dbReference type="EMBL" id="RSCL01000013">
    <property type="protein sequence ID" value="RUT03401.1"/>
    <property type="molecule type" value="Genomic_DNA"/>
</dbReference>
<dbReference type="InterPro" id="IPR027417">
    <property type="entry name" value="P-loop_NTPase"/>
</dbReference>
<dbReference type="PANTHER" id="PTHR42855:SF2">
    <property type="entry name" value="DRUG RESISTANCE ABC TRANSPORTER,ATP-BINDING PROTEIN"/>
    <property type="match status" value="1"/>
</dbReference>
<dbReference type="InterPro" id="IPR051309">
    <property type="entry name" value="ABCF_ATPase"/>
</dbReference>
<dbReference type="FunFam" id="3.40.50.300:FF:000011">
    <property type="entry name" value="Putative ABC transporter ATP-binding component"/>
    <property type="match status" value="1"/>
</dbReference>
<name>A0A3S1AKX8_9CYAN</name>
<feature type="domain" description="ABC transporter" evidence="3">
    <location>
        <begin position="2"/>
        <end position="247"/>
    </location>
</feature>